<keyword evidence="1" id="KW-0378">Hydrolase</keyword>
<dbReference type="Pfam" id="PF01955">
    <property type="entry name" value="CbiZ"/>
    <property type="match status" value="1"/>
</dbReference>
<dbReference type="AlphaFoldDB" id="A0A512H5I5"/>
<dbReference type="RefSeq" id="WP_147162728.1">
    <property type="nucleotide sequence ID" value="NZ_BJZO01000014.1"/>
</dbReference>
<dbReference type="Proteomes" id="UP000321567">
    <property type="component" value="Unassembled WGS sequence"/>
</dbReference>
<evidence type="ECO:0000313" key="2">
    <source>
        <dbReference type="Proteomes" id="UP000321567"/>
    </source>
</evidence>
<dbReference type="PANTHER" id="PTHR35336:SF5">
    <property type="entry name" value="ADENOSYLCOBINAMIDE AMIDOHYDROLASE"/>
    <property type="match status" value="1"/>
</dbReference>
<name>A0A512H5I5_9PROT</name>
<dbReference type="GO" id="GO:0016787">
    <property type="term" value="F:hydrolase activity"/>
    <property type="evidence" value="ECO:0007669"/>
    <property type="project" value="UniProtKB-KW"/>
</dbReference>
<comment type="caution">
    <text evidence="1">The sequence shown here is derived from an EMBL/GenBank/DDBJ whole genome shotgun (WGS) entry which is preliminary data.</text>
</comment>
<organism evidence="1 2">
    <name type="scientific">Pararhodospirillum oryzae</name>
    <dbReference type="NCBI Taxonomy" id="478448"/>
    <lineage>
        <taxon>Bacteria</taxon>
        <taxon>Pseudomonadati</taxon>
        <taxon>Pseudomonadota</taxon>
        <taxon>Alphaproteobacteria</taxon>
        <taxon>Rhodospirillales</taxon>
        <taxon>Rhodospirillaceae</taxon>
        <taxon>Pararhodospirillum</taxon>
    </lineage>
</organism>
<dbReference type="InterPro" id="IPR002808">
    <property type="entry name" value="AdoCbi_amidolase"/>
</dbReference>
<dbReference type="InterPro" id="IPR052209">
    <property type="entry name" value="CbiZ"/>
</dbReference>
<dbReference type="PANTHER" id="PTHR35336">
    <property type="entry name" value="ADENOSYLCOBINAMIDE AMIDOHYDROLASE"/>
    <property type="match status" value="1"/>
</dbReference>
<gene>
    <name evidence="1" type="ORF">ROR02_08050</name>
</gene>
<evidence type="ECO:0000313" key="1">
    <source>
        <dbReference type="EMBL" id="GEO80674.1"/>
    </source>
</evidence>
<sequence length="407" mass="41991">MLLARYFDTLEVHRDGTLLSVRFLVPHQVLSTGRANGGFSETLDLVFNHQCCEPAAHWVEGLERLDTEPETYQDALLARHGLAGPASGMATAAGMRGLGVSRQDCQDLSVLALVTAGIEGNAARAGDPPSLFEGAGGFAPLPAPAPPAPPAHGTITTVIAVSQPVLPGVLVQGVSVATEAKCSVLQELSIPSRLSASLATGTGTDQIMALAPRAGARPLTSAGHHVALGALIGRAVRAALREALAWQNDLDPARQASAGRLLGRFGLCPGALAGAAAAHLPPGPADTLRANGLVLERDPLVVAAVAALVHLHDQRAWGLIPALAWPEVVVAQAAQVAAALGHPARWPVYHQELAAFMAREGGDTVPALAARALALGFADKWDFAQAIENHPKVSTNNTPPLDASGRP</sequence>
<proteinExistence type="predicted"/>
<keyword evidence="2" id="KW-1185">Reference proteome</keyword>
<reference evidence="1 2" key="1">
    <citation type="submission" date="2019-07" db="EMBL/GenBank/DDBJ databases">
        <title>Whole genome shotgun sequence of Rhodospirillum oryzae NBRC 107573.</title>
        <authorList>
            <person name="Hosoyama A."/>
            <person name="Uohara A."/>
            <person name="Ohji S."/>
            <person name="Ichikawa N."/>
        </authorList>
    </citation>
    <scope>NUCLEOTIDE SEQUENCE [LARGE SCALE GENOMIC DNA]</scope>
    <source>
        <strain evidence="1 2">NBRC 107573</strain>
    </source>
</reference>
<dbReference type="EMBL" id="BJZO01000014">
    <property type="protein sequence ID" value="GEO80674.1"/>
    <property type="molecule type" value="Genomic_DNA"/>
</dbReference>
<dbReference type="OrthoDB" id="9767827at2"/>
<protein>
    <submittedName>
        <fullName evidence="1">Adenosylcobinamide amidohydrolase</fullName>
    </submittedName>
</protein>
<accession>A0A512H5I5</accession>